<dbReference type="InterPro" id="IPR002934">
    <property type="entry name" value="Polymerase_NTP_transf_dom"/>
</dbReference>
<keyword evidence="2" id="KW-0808">Transferase</keyword>
<accession>D9PJD4</accession>
<name>D9PJD4_9ZZZZ</name>
<sequence length="214" mass="25064">MKRELKKTKTEELNELIPYAIDFTSYLLLKISGIDRVILHGSVARNDYDSDSDVDLFIDTPKDINKLLIKTIDNYYKTNKFNEWELKGFSNSISAIFGKLDSKDWQDLKRSIMNTGIILYAKYKSQPKKTNQYTLFNLENIKPEKKRVLVYRKLFGFSQNKKFYPGLINKYNAIKVGKGTILVPIEHTNDLKKYLQSKNISPKLYDLWSDEKLN</sequence>
<proteinExistence type="predicted"/>
<evidence type="ECO:0000259" key="1">
    <source>
        <dbReference type="Pfam" id="PF01909"/>
    </source>
</evidence>
<protein>
    <submittedName>
        <fullName evidence="2">Protein containing Nucleotidyltransferase domain</fullName>
    </submittedName>
</protein>
<evidence type="ECO:0000313" key="2">
    <source>
        <dbReference type="EMBL" id="EFK96349.1"/>
    </source>
</evidence>
<dbReference type="EMBL" id="ADZX01000509">
    <property type="protein sequence ID" value="EFK96349.1"/>
    <property type="molecule type" value="Genomic_DNA"/>
</dbReference>
<dbReference type="Pfam" id="PF01909">
    <property type="entry name" value="NTP_transf_2"/>
    <property type="match status" value="1"/>
</dbReference>
<feature type="domain" description="Polymerase nucleotidyl transferase" evidence="1">
    <location>
        <begin position="32"/>
        <end position="86"/>
    </location>
</feature>
<dbReference type="AlphaFoldDB" id="D9PJD4"/>
<dbReference type="GO" id="GO:0016779">
    <property type="term" value="F:nucleotidyltransferase activity"/>
    <property type="evidence" value="ECO:0007669"/>
    <property type="project" value="InterPro"/>
</dbReference>
<dbReference type="CDD" id="cd05403">
    <property type="entry name" value="NT_KNTase_like"/>
    <property type="match status" value="1"/>
</dbReference>
<dbReference type="SUPFAM" id="SSF81301">
    <property type="entry name" value="Nucleotidyltransferase"/>
    <property type="match status" value="1"/>
</dbReference>
<reference evidence="2" key="2">
    <citation type="journal article" date="2011" name="Microb. Ecol.">
        <title>Taxonomic and Functional Metagenomic Profiling of the Microbial Community in the Anoxic Sediment of a Sub-saline Shallow Lake (Laguna de Carrizo, Central Spain).</title>
        <authorList>
            <person name="Ferrer M."/>
            <person name="Guazzaroni M.E."/>
            <person name="Richter M."/>
            <person name="Garcia-Salamanca A."/>
            <person name="Yarza P."/>
            <person name="Suarez-Suarez A."/>
            <person name="Solano J."/>
            <person name="Alcaide M."/>
            <person name="van Dillewijn P."/>
            <person name="Molina-Henares M.A."/>
            <person name="Lopez-Cortes N."/>
            <person name="Al-Ramahi Y."/>
            <person name="Guerrero C."/>
            <person name="Acosta A."/>
            <person name="de Eugenio L.I."/>
            <person name="Martinez V."/>
            <person name="Marques S."/>
            <person name="Rojo F."/>
            <person name="Santero E."/>
            <person name="Genilloud O."/>
            <person name="Perez-Perez J."/>
            <person name="Rossello-Mora R."/>
            <person name="Ramos J.L."/>
        </authorList>
    </citation>
    <scope>NUCLEOTIDE SEQUENCE</scope>
</reference>
<dbReference type="InterPro" id="IPR043519">
    <property type="entry name" value="NT_sf"/>
</dbReference>
<organism evidence="2">
    <name type="scientific">sediment metagenome</name>
    <dbReference type="NCBI Taxonomy" id="749907"/>
    <lineage>
        <taxon>unclassified sequences</taxon>
        <taxon>metagenomes</taxon>
        <taxon>ecological metagenomes</taxon>
    </lineage>
</organism>
<gene>
    <name evidence="2" type="ORF">LDC_1643</name>
</gene>
<comment type="caution">
    <text evidence="2">The sequence shown here is derived from an EMBL/GenBank/DDBJ whole genome shotgun (WGS) entry which is preliminary data.</text>
</comment>
<reference evidence="2" key="1">
    <citation type="submission" date="2010-07" db="EMBL/GenBank/DDBJ databases">
        <authorList>
            <consortium name="CONSOLIDER consortium CSD2007-00005"/>
            <person name="Guazzaroni M.-E."/>
            <person name="Richter M."/>
            <person name="Garcia-Salamanca A."/>
            <person name="Yarza P."/>
            <person name="Ferrer M."/>
        </authorList>
    </citation>
    <scope>NUCLEOTIDE SEQUENCE</scope>
</reference>
<dbReference type="Gene3D" id="3.30.460.10">
    <property type="entry name" value="Beta Polymerase, domain 2"/>
    <property type="match status" value="1"/>
</dbReference>